<name>A0A3S4F9Z2_9BRAD</name>
<dbReference type="GO" id="GO:0008745">
    <property type="term" value="F:N-acetylmuramoyl-L-alanine amidase activity"/>
    <property type="evidence" value="ECO:0007669"/>
    <property type="project" value="UniProtKB-EC"/>
</dbReference>
<dbReference type="PANTHER" id="PTHR30417:SF1">
    <property type="entry name" value="N-ACETYLMURAMOYL-L-ALANINE AMIDASE AMID"/>
    <property type="match status" value="1"/>
</dbReference>
<dbReference type="InterPro" id="IPR051206">
    <property type="entry name" value="NAMLAA_amidase_2"/>
</dbReference>
<proteinExistence type="inferred from homology"/>
<comment type="caution">
    <text evidence="8">The sequence shown here is derived from an EMBL/GenBank/DDBJ whole genome shotgun (WGS) entry which is preliminary data.</text>
</comment>
<keyword evidence="5" id="KW-0961">Cell wall biogenesis/degradation</keyword>
<comment type="similarity">
    <text evidence="2">Belongs to the N-acetylmuramoyl-L-alanine amidase 2 family.</text>
</comment>
<evidence type="ECO:0000313" key="8">
    <source>
        <dbReference type="EMBL" id="VCU06924.1"/>
    </source>
</evidence>
<dbReference type="GO" id="GO:0009254">
    <property type="term" value="P:peptidoglycan turnover"/>
    <property type="evidence" value="ECO:0007669"/>
    <property type="project" value="TreeGrafter"/>
</dbReference>
<dbReference type="Gene3D" id="3.40.80.10">
    <property type="entry name" value="Peptidoglycan recognition protein-like"/>
    <property type="match status" value="1"/>
</dbReference>
<dbReference type="SMART" id="SM00644">
    <property type="entry name" value="Ami_2"/>
    <property type="match status" value="1"/>
</dbReference>
<dbReference type="CDD" id="cd06583">
    <property type="entry name" value="PGRP"/>
    <property type="match status" value="1"/>
</dbReference>
<dbReference type="InterPro" id="IPR036366">
    <property type="entry name" value="PGBDSf"/>
</dbReference>
<dbReference type="GO" id="GO:0019867">
    <property type="term" value="C:outer membrane"/>
    <property type="evidence" value="ECO:0007669"/>
    <property type="project" value="TreeGrafter"/>
</dbReference>
<comment type="catalytic activity">
    <reaction evidence="1">
        <text>Hydrolyzes the link between N-acetylmuramoyl residues and L-amino acid residues in certain cell-wall glycopeptides.</text>
        <dbReference type="EC" id="3.5.1.28"/>
    </reaction>
</comment>
<gene>
    <name evidence="8" type="primary">amiD_1</name>
    <name evidence="8" type="ORF">RHODGE_RHODGE_00014</name>
</gene>
<dbReference type="InterPro" id="IPR002477">
    <property type="entry name" value="Peptidoglycan-bd-like"/>
</dbReference>
<evidence type="ECO:0000256" key="4">
    <source>
        <dbReference type="ARBA" id="ARBA00022801"/>
    </source>
</evidence>
<dbReference type="AlphaFoldDB" id="A0A3S4F9Z2"/>
<dbReference type="Gene3D" id="1.10.101.10">
    <property type="entry name" value="PGBD-like superfamily/PGBD"/>
    <property type="match status" value="1"/>
</dbReference>
<keyword evidence="4" id="KW-0378">Hydrolase</keyword>
<organism evidence="8 9">
    <name type="scientific">Rhodoplanes serenus</name>
    <dbReference type="NCBI Taxonomy" id="200615"/>
    <lineage>
        <taxon>Bacteria</taxon>
        <taxon>Pseudomonadati</taxon>
        <taxon>Pseudomonadota</taxon>
        <taxon>Alphaproteobacteria</taxon>
        <taxon>Hyphomicrobiales</taxon>
        <taxon>Nitrobacteraceae</taxon>
        <taxon>Rhodoplanes</taxon>
    </lineage>
</organism>
<dbReference type="SUPFAM" id="SSF47090">
    <property type="entry name" value="PGBD-like"/>
    <property type="match status" value="1"/>
</dbReference>
<feature type="domain" description="N-acetylmuramoyl-L-alanine amidase" evidence="7">
    <location>
        <begin position="17"/>
        <end position="154"/>
    </location>
</feature>
<evidence type="ECO:0000256" key="3">
    <source>
        <dbReference type="ARBA" id="ARBA00011901"/>
    </source>
</evidence>
<dbReference type="PANTHER" id="PTHR30417">
    <property type="entry name" value="N-ACETYLMURAMOYL-L-ALANINE AMIDASE AMID"/>
    <property type="match status" value="1"/>
</dbReference>
<evidence type="ECO:0000256" key="2">
    <source>
        <dbReference type="ARBA" id="ARBA00007553"/>
    </source>
</evidence>
<dbReference type="InterPro" id="IPR036505">
    <property type="entry name" value="Amidase/PGRP_sf"/>
</dbReference>
<evidence type="ECO:0000259" key="7">
    <source>
        <dbReference type="SMART" id="SM00644"/>
    </source>
</evidence>
<reference evidence="9" key="1">
    <citation type="submission" date="2018-10" db="EMBL/GenBank/DDBJ databases">
        <authorList>
            <person name="Peiro R."/>
            <person name="Begona"/>
            <person name="Cbmso G."/>
            <person name="Lopez M."/>
            <person name="Gonzalez S."/>
            <person name="Sacristan E."/>
            <person name="Castillo E."/>
        </authorList>
    </citation>
    <scope>NUCLEOTIDE SEQUENCE [LARGE SCALE GENOMIC DNA]</scope>
</reference>
<dbReference type="Pfam" id="PF01510">
    <property type="entry name" value="Amidase_2"/>
    <property type="match status" value="1"/>
</dbReference>
<dbReference type="Proteomes" id="UP000289200">
    <property type="component" value="Unassembled WGS sequence"/>
</dbReference>
<dbReference type="InterPro" id="IPR036365">
    <property type="entry name" value="PGBD-like_sf"/>
</dbReference>
<evidence type="ECO:0000256" key="1">
    <source>
        <dbReference type="ARBA" id="ARBA00001561"/>
    </source>
</evidence>
<evidence type="ECO:0000256" key="6">
    <source>
        <dbReference type="SAM" id="MobiDB-lite"/>
    </source>
</evidence>
<dbReference type="Pfam" id="PF01471">
    <property type="entry name" value="PG_binding_1"/>
    <property type="match status" value="1"/>
</dbReference>
<dbReference type="RefSeq" id="WP_129607135.1">
    <property type="nucleotide sequence ID" value="NZ_UWOC01000001.1"/>
</dbReference>
<accession>A0A3S4F9Z2</accession>
<keyword evidence="9" id="KW-1185">Reference proteome</keyword>
<dbReference type="EMBL" id="UWOC01000001">
    <property type="protein sequence ID" value="VCU06924.1"/>
    <property type="molecule type" value="Genomic_DNA"/>
</dbReference>
<protein>
    <recommendedName>
        <fullName evidence="3">N-acetylmuramoyl-L-alanine amidase</fullName>
        <ecNumber evidence="3">3.5.1.28</ecNumber>
    </recommendedName>
</protein>
<feature type="region of interest" description="Disordered" evidence="6">
    <location>
        <begin position="1"/>
        <end position="28"/>
    </location>
</feature>
<sequence length="262" mass="27706">MTASPADSCLVSEFRPSPNHGPRAGGREPDLLVLHYTGMPSTAEALARLCDPAAEVSSHYLVREDGTVVQMVAEARRAWHAGASCWGGEGDVNSRSIGIEIANPGHDFGAPPYPDAQIEAVIALARDIVLRRRVRADHVLGHSDVAPARKRDPGEGFPWRRLAAGGVGLWVEPVGLAEPGPVLAPGDRGDEVAALQAALADYGFPVPRGGVYEAEMAAVVAAFQRHFRPARIDGIADASTRATLTRLRAARARLITADPVLG</sequence>
<dbReference type="EC" id="3.5.1.28" evidence="3"/>
<evidence type="ECO:0000256" key="5">
    <source>
        <dbReference type="ARBA" id="ARBA00023316"/>
    </source>
</evidence>
<dbReference type="InterPro" id="IPR002502">
    <property type="entry name" value="Amidase_domain"/>
</dbReference>
<dbReference type="OrthoDB" id="9794842at2"/>
<dbReference type="GO" id="GO:0009253">
    <property type="term" value="P:peptidoglycan catabolic process"/>
    <property type="evidence" value="ECO:0007669"/>
    <property type="project" value="InterPro"/>
</dbReference>
<evidence type="ECO:0000313" key="9">
    <source>
        <dbReference type="Proteomes" id="UP000289200"/>
    </source>
</evidence>
<dbReference type="GO" id="GO:0071555">
    <property type="term" value="P:cell wall organization"/>
    <property type="evidence" value="ECO:0007669"/>
    <property type="project" value="UniProtKB-KW"/>
</dbReference>
<dbReference type="SUPFAM" id="SSF55846">
    <property type="entry name" value="N-acetylmuramoyl-L-alanine amidase-like"/>
    <property type="match status" value="1"/>
</dbReference>